<comment type="caution">
    <text evidence="3">The sequence shown here is derived from an EMBL/GenBank/DDBJ whole genome shotgun (WGS) entry which is preliminary data.</text>
</comment>
<feature type="region of interest" description="Disordered" evidence="1">
    <location>
        <begin position="642"/>
        <end position="689"/>
    </location>
</feature>
<gene>
    <name evidence="3" type="ORF">Ocin01_09519</name>
</gene>
<dbReference type="EMBL" id="LJIJ01000468">
    <property type="protein sequence ID" value="ODM97147.1"/>
    <property type="molecule type" value="Genomic_DNA"/>
</dbReference>
<dbReference type="Gene3D" id="3.30.160.60">
    <property type="entry name" value="Classic Zinc Finger"/>
    <property type="match status" value="1"/>
</dbReference>
<feature type="compositionally biased region" description="Basic and acidic residues" evidence="1">
    <location>
        <begin position="122"/>
        <end position="133"/>
    </location>
</feature>
<dbReference type="Proteomes" id="UP000094527">
    <property type="component" value="Unassembled WGS sequence"/>
</dbReference>
<dbReference type="AlphaFoldDB" id="A0A1D2MVM8"/>
<feature type="region of interest" description="Disordered" evidence="1">
    <location>
        <begin position="443"/>
        <end position="506"/>
    </location>
</feature>
<reference evidence="3 4" key="1">
    <citation type="journal article" date="2016" name="Genome Biol. Evol.">
        <title>Gene Family Evolution Reflects Adaptation to Soil Environmental Stressors in the Genome of the Collembolan Orchesella cincta.</title>
        <authorList>
            <person name="Faddeeva-Vakhrusheva A."/>
            <person name="Derks M.F."/>
            <person name="Anvar S.Y."/>
            <person name="Agamennone V."/>
            <person name="Suring W."/>
            <person name="Smit S."/>
            <person name="van Straalen N.M."/>
            <person name="Roelofs D."/>
        </authorList>
    </citation>
    <scope>NUCLEOTIDE SEQUENCE [LARGE SCALE GENOMIC DNA]</scope>
    <source>
        <tissue evidence="3">Mixed pool</tissue>
    </source>
</reference>
<feature type="region of interest" description="Disordered" evidence="1">
    <location>
        <begin position="1"/>
        <end position="133"/>
    </location>
</feature>
<feature type="region of interest" description="Disordered" evidence="1">
    <location>
        <begin position="300"/>
        <end position="368"/>
    </location>
</feature>
<accession>A0A1D2MVM8</accession>
<name>A0A1D2MVM8_ORCCI</name>
<feature type="compositionally biased region" description="Polar residues" evidence="1">
    <location>
        <begin position="312"/>
        <end position="346"/>
    </location>
</feature>
<evidence type="ECO:0000259" key="2">
    <source>
        <dbReference type="PROSITE" id="PS00028"/>
    </source>
</evidence>
<dbReference type="SMART" id="SM00355">
    <property type="entry name" value="ZnF_C2H2"/>
    <property type="match status" value="2"/>
</dbReference>
<feature type="compositionally biased region" description="Basic and acidic residues" evidence="1">
    <location>
        <begin position="29"/>
        <end position="54"/>
    </location>
</feature>
<evidence type="ECO:0000313" key="4">
    <source>
        <dbReference type="Proteomes" id="UP000094527"/>
    </source>
</evidence>
<keyword evidence="4" id="KW-1185">Reference proteome</keyword>
<feature type="compositionally biased region" description="Basic residues" evidence="1">
    <location>
        <begin position="480"/>
        <end position="489"/>
    </location>
</feature>
<organism evidence="3 4">
    <name type="scientific">Orchesella cincta</name>
    <name type="common">Springtail</name>
    <name type="synonym">Podura cincta</name>
    <dbReference type="NCBI Taxonomy" id="48709"/>
    <lineage>
        <taxon>Eukaryota</taxon>
        <taxon>Metazoa</taxon>
        <taxon>Ecdysozoa</taxon>
        <taxon>Arthropoda</taxon>
        <taxon>Hexapoda</taxon>
        <taxon>Collembola</taxon>
        <taxon>Entomobryomorpha</taxon>
        <taxon>Entomobryoidea</taxon>
        <taxon>Orchesellidae</taxon>
        <taxon>Orchesellinae</taxon>
        <taxon>Orchesella</taxon>
    </lineage>
</organism>
<feature type="compositionally biased region" description="Low complexity" evidence="1">
    <location>
        <begin position="463"/>
        <end position="472"/>
    </location>
</feature>
<dbReference type="InterPro" id="IPR013087">
    <property type="entry name" value="Znf_C2H2_type"/>
</dbReference>
<proteinExistence type="predicted"/>
<protein>
    <submittedName>
        <fullName evidence="3">Gastrula zinc finger protein XlCGF67.1</fullName>
    </submittedName>
</protein>
<dbReference type="PROSITE" id="PS00028">
    <property type="entry name" value="ZINC_FINGER_C2H2_1"/>
    <property type="match status" value="1"/>
</dbReference>
<feature type="domain" description="C2H2-type" evidence="2">
    <location>
        <begin position="575"/>
        <end position="596"/>
    </location>
</feature>
<sequence>MADPKANGTEGEPSSSEMDVDPQPVADTGDLKVDETKNGVVSDKGEKATSKDSDSQITLKELEVEEDTVIDNKNNDDRNDGIVVLDEDDGTENENAAFDSASESPSKIPDKPASESKSTPSVKKEKEKNVMEKVTDDEDEVLLINPLFGKTSVNSNTVPVYDIESSSEDEEANGPDFTADVGLENFEGDESSTGNWANLGAQQIGQPCGIDCYQEKGILVNEIERLRKAIFELGERHSVIEDFIEVEYGEKFDKYLKNREHLCKMGFGTKDPDAATDVIDGKRSSKSSELVELLKMIKEQAETSGANDDKSSTGSASKGRSASPGNSKKQHNSPPNNNTNRHQQNSKQHERANPIPNIGKRYDQGRGGAMSYQQNYSMMQPELLSRHPSLLNNQYHQQQQLLMGPPQSAQYQQYYDNTMYQNYGGPSRDFVSVVGRKDLYPQSAYGYGGGGYNNSRKADGGTSSKYSASSAADSEEKQGSRRSRKRKRKLESSESGSGPGPNASTSAFSLAALIPQPLSGKPPLQNVAAKPGPGTNRTDINNLQSKRICPLCFKIISRKYLRDHLIVHQGLQISCPICKEEFFMRRRLKLHLRDDHKLSIEECTSYVEKAILSTESEIGIANLNGMMEKATIPTKEQLLKQEQNNASDTDDVSKSQPVRAAQKKGTGSGGGGRPFVFGSQSHQPNRLRQDNADLYGLVDTPNTLPDIYSNSGVQELLQLPDYSRHFKMRACNPYTDFVSVFTFNRYILLFGC</sequence>
<feature type="compositionally biased region" description="Basic and acidic residues" evidence="1">
    <location>
        <begin position="300"/>
        <end position="311"/>
    </location>
</feature>
<evidence type="ECO:0000256" key="1">
    <source>
        <dbReference type="SAM" id="MobiDB-lite"/>
    </source>
</evidence>
<evidence type="ECO:0000313" key="3">
    <source>
        <dbReference type="EMBL" id="ODM97147.1"/>
    </source>
</evidence>